<feature type="transmembrane region" description="Helical" evidence="1">
    <location>
        <begin position="101"/>
        <end position="120"/>
    </location>
</feature>
<evidence type="ECO:0000256" key="1">
    <source>
        <dbReference type="SAM" id="Phobius"/>
    </source>
</evidence>
<evidence type="ECO:0000313" key="3">
    <source>
        <dbReference type="EMBL" id="UUF09176.1"/>
    </source>
</evidence>
<feature type="transmembrane region" description="Helical" evidence="1">
    <location>
        <begin position="180"/>
        <end position="208"/>
    </location>
</feature>
<dbReference type="Proteomes" id="UP001058016">
    <property type="component" value="Chromosome"/>
</dbReference>
<keyword evidence="1" id="KW-0812">Transmembrane</keyword>
<keyword evidence="1" id="KW-1133">Transmembrane helix</keyword>
<feature type="transmembrane region" description="Helical" evidence="1">
    <location>
        <begin position="322"/>
        <end position="343"/>
    </location>
</feature>
<dbReference type="AlphaFoldDB" id="A0A9Q9FGR9"/>
<feature type="transmembrane region" description="Helical" evidence="1">
    <location>
        <begin position="12"/>
        <end position="34"/>
    </location>
</feature>
<protein>
    <submittedName>
        <fullName evidence="3">YfhO family protein</fullName>
    </submittedName>
</protein>
<dbReference type="PANTHER" id="PTHR38454:SF1">
    <property type="entry name" value="INTEGRAL MEMBRANE PROTEIN"/>
    <property type="match status" value="1"/>
</dbReference>
<dbReference type="InterPro" id="IPR018580">
    <property type="entry name" value="Uncharacterised_YfhO"/>
</dbReference>
<dbReference type="RefSeq" id="WP_212724320.1">
    <property type="nucleotide sequence ID" value="NZ_CP071250.1"/>
</dbReference>
<gene>
    <name evidence="2" type="ORF">J0J69_09790</name>
    <name evidence="3" type="ORF">J0J70_04090</name>
</gene>
<feature type="transmembrane region" description="Helical" evidence="1">
    <location>
        <begin position="387"/>
        <end position="406"/>
    </location>
</feature>
<sequence length="790" mass="91136">MLNHSEYRRKTFQYIALIFIIVFFGFIFSGNFIYSVTGQYVENYLSIYANAHDLLLQKEIPMWSFNFFLGGNFLGAQNVYSLYNPFFLLTLLFPSSLLPKLYFPLLFLKTMLATGALYLYMKETKWFKSHTLIIASILYLFNGWYLSNLSEFVTIELLFFVPLVLYGVEKLLSSGRKRYFVATFSLLLISHFTFTVLFLGFLVAYIMIRLYRVRQENRACFIDDTKKFLVSIVLIIGINMVFILPLLFASNAMSIELQEGMTLSSLLALCLKGLFPPLHENFLGSLQLFPKNVNVVALYQSVLVVLMLPQFVKLIGKRERKLIIFSYSVILFTVFITQSLELVNITSLAPLNTNVISILLILFNALMTAYSLNDVRLMDTKLLKQTCITFKCLLFSVLGFVLLFELHMKYGEISQWTVAKVVDELIILSPYLMLYLIMILTISFYRFLLIRIAKEDESLSSKTIFFILMLECMIVSYIYFATNSERSILVENYMIDQESISNNTGAVADYLQTMDPEFYRIINSYEIQYNEPLYQGYNGFSIANPYLVLSSQDVSWMLNEQVENSLSIATTDYMLTTALSAKYYFTPDYEVPLPGYQYYDRIEGITIFKNNYFVPVGTSSPYYILESDFKKLNRAQQHYVFLKCIVLENESLADIYHLQPFNTTELPEQPGEIQYFEAAQLRQSFGVEAVEYAQNTITHQYVTSSPQLITYAIPYNKGWRAYANGKEVPIYEVNDGFIGVGIETAGKYEIELTYRSPGFDLGFSVSAITSLIIVSSFYRSYEVRRKVASK</sequence>
<reference evidence="3 4" key="1">
    <citation type="submission" date="2021-03" db="EMBL/GenBank/DDBJ databases">
        <title>Comparative Genomics and Metabolomics in the genus Turicibacter.</title>
        <authorList>
            <person name="Maki J."/>
            <person name="Looft T."/>
        </authorList>
    </citation>
    <scope>NUCLEOTIDE SEQUENCE</scope>
    <source>
        <strain evidence="3">ISU324</strain>
        <strain evidence="2 4">MMM721</strain>
    </source>
</reference>
<dbReference type="Pfam" id="PF09586">
    <property type="entry name" value="YfhO"/>
    <property type="match status" value="2"/>
</dbReference>
<feature type="transmembrane region" description="Helical" evidence="1">
    <location>
        <begin position="228"/>
        <end position="248"/>
    </location>
</feature>
<dbReference type="EMBL" id="CP071250">
    <property type="protein sequence ID" value="UUF09176.1"/>
    <property type="molecule type" value="Genomic_DNA"/>
</dbReference>
<feature type="transmembrane region" description="Helical" evidence="1">
    <location>
        <begin position="152"/>
        <end position="168"/>
    </location>
</feature>
<accession>A0A9Q9FGR9</accession>
<feature type="transmembrane region" description="Helical" evidence="1">
    <location>
        <begin position="459"/>
        <end position="480"/>
    </location>
</feature>
<feature type="transmembrane region" description="Helical" evidence="1">
    <location>
        <begin position="298"/>
        <end position="315"/>
    </location>
</feature>
<keyword evidence="4" id="KW-1185">Reference proteome</keyword>
<feature type="transmembrane region" description="Helical" evidence="1">
    <location>
        <begin position="355"/>
        <end position="375"/>
    </location>
</feature>
<evidence type="ECO:0000313" key="4">
    <source>
        <dbReference type="Proteomes" id="UP001058016"/>
    </source>
</evidence>
<feature type="transmembrane region" description="Helical" evidence="1">
    <location>
        <begin position="426"/>
        <end position="447"/>
    </location>
</feature>
<evidence type="ECO:0000313" key="5">
    <source>
        <dbReference type="Proteomes" id="UP001058072"/>
    </source>
</evidence>
<dbReference type="Proteomes" id="UP001058072">
    <property type="component" value="Chromosome"/>
</dbReference>
<name>A0A9Q9FGR9_9FIRM</name>
<evidence type="ECO:0000313" key="2">
    <source>
        <dbReference type="EMBL" id="UUF05371.1"/>
    </source>
</evidence>
<dbReference type="PANTHER" id="PTHR38454">
    <property type="entry name" value="INTEGRAL MEMBRANE PROTEIN-RELATED"/>
    <property type="match status" value="1"/>
</dbReference>
<organism evidence="3 5">
    <name type="scientific">Turicibacter bilis</name>
    <dbReference type="NCBI Taxonomy" id="2735723"/>
    <lineage>
        <taxon>Bacteria</taxon>
        <taxon>Bacillati</taxon>
        <taxon>Bacillota</taxon>
        <taxon>Erysipelotrichia</taxon>
        <taxon>Erysipelotrichales</taxon>
        <taxon>Turicibacteraceae</taxon>
        <taxon>Turicibacter</taxon>
    </lineage>
</organism>
<keyword evidence="1" id="KW-0472">Membrane</keyword>
<proteinExistence type="predicted"/>
<dbReference type="EMBL" id="CP071249">
    <property type="protein sequence ID" value="UUF05371.1"/>
    <property type="molecule type" value="Genomic_DNA"/>
</dbReference>